<accession>A0A7Z2NXN1</accession>
<protein>
    <submittedName>
        <fullName evidence="3">PEPxxWA-CTERM sorting domain-containing protein</fullName>
    </submittedName>
</protein>
<dbReference type="RefSeq" id="WP_160593722.1">
    <property type="nucleotide sequence ID" value="NZ_CP047895.1"/>
</dbReference>
<evidence type="ECO:0000256" key="1">
    <source>
        <dbReference type="SAM" id="SignalP"/>
    </source>
</evidence>
<feature type="chain" id="PRO_5031083847" evidence="1">
    <location>
        <begin position="28"/>
        <end position="271"/>
    </location>
</feature>
<dbReference type="AlphaFoldDB" id="A0A7Z2NXN1"/>
<name>A0A7Z2NXN1_9SPHN</name>
<evidence type="ECO:0000313" key="3">
    <source>
        <dbReference type="EMBL" id="QHL91686.1"/>
    </source>
</evidence>
<feature type="domain" description="Ice-binding protein C-terminal" evidence="2">
    <location>
        <begin position="240"/>
        <end position="264"/>
    </location>
</feature>
<keyword evidence="1" id="KW-0732">Signal</keyword>
<dbReference type="Pfam" id="PF07589">
    <property type="entry name" value="PEP-CTERM"/>
    <property type="match status" value="1"/>
</dbReference>
<proteinExistence type="predicted"/>
<evidence type="ECO:0000259" key="2">
    <source>
        <dbReference type="Pfam" id="PF07589"/>
    </source>
</evidence>
<evidence type="ECO:0000313" key="4">
    <source>
        <dbReference type="Proteomes" id="UP000464468"/>
    </source>
</evidence>
<dbReference type="Proteomes" id="UP000464468">
    <property type="component" value="Chromosome"/>
</dbReference>
<dbReference type="EMBL" id="CP047895">
    <property type="protein sequence ID" value="QHL91686.1"/>
    <property type="molecule type" value="Genomic_DNA"/>
</dbReference>
<dbReference type="InterPro" id="IPR013424">
    <property type="entry name" value="Ice-binding_C"/>
</dbReference>
<dbReference type="NCBIfam" id="NF035944">
    <property type="entry name" value="PEPxxWA-CTERM"/>
    <property type="match status" value="1"/>
</dbReference>
<dbReference type="KEGG" id="schy:GVO57_13890"/>
<dbReference type="NCBIfam" id="TIGR02595">
    <property type="entry name" value="PEP_CTERM"/>
    <property type="match status" value="1"/>
</dbReference>
<gene>
    <name evidence="3" type="ORF">GVO57_13890</name>
</gene>
<feature type="signal peptide" evidence="1">
    <location>
        <begin position="1"/>
        <end position="27"/>
    </location>
</feature>
<sequence>MFNRIAFPVRATLLAGALVLPALTAPAAAVVVLTGAGSYAQDFDTLASTGDSNTLPAGWALAETLTNANNRYTASTGSANAGDTYSFGATGSTERALGGLRSGSLAPLFGVVVSNETGRTITGFDLGFVGEQWRLGTLGRVDRLTVQYSLNATTLTDGNWIDIAALTFTAPVTAGTVGALNGNAAANRVALSHTLDGLSLAAGGPNISFRFVDFDATGADDGLAIDDFTLAARFADTQAPIPEPTTWAMFIAGMGVTGTAARRRRRVRVLA</sequence>
<organism evidence="3 4">
    <name type="scientific">Sphingomonas changnyeongensis</name>
    <dbReference type="NCBI Taxonomy" id="2698679"/>
    <lineage>
        <taxon>Bacteria</taxon>
        <taxon>Pseudomonadati</taxon>
        <taxon>Pseudomonadota</taxon>
        <taxon>Alphaproteobacteria</taxon>
        <taxon>Sphingomonadales</taxon>
        <taxon>Sphingomonadaceae</taxon>
        <taxon>Sphingomonas</taxon>
    </lineage>
</organism>
<reference evidence="3 4" key="1">
    <citation type="submission" date="2020-01" db="EMBL/GenBank/DDBJ databases">
        <title>Sphingomonas sp. C33 whole genome sequece.</title>
        <authorList>
            <person name="Park C."/>
        </authorList>
    </citation>
    <scope>NUCLEOTIDE SEQUENCE [LARGE SCALE GENOMIC DNA]</scope>
    <source>
        <strain evidence="3 4">C33</strain>
    </source>
</reference>
<keyword evidence="4" id="KW-1185">Reference proteome</keyword>